<comment type="similarity">
    <text evidence="5">Belongs to the G-protein coupled receptor 1 family.</text>
</comment>
<name>A0A8S2DV21_9BILA</name>
<dbReference type="Pfam" id="PF00001">
    <property type="entry name" value="7tm_1"/>
    <property type="match status" value="1"/>
</dbReference>
<dbReference type="EMBL" id="CAJNOK010005495">
    <property type="protein sequence ID" value="CAF0974359.1"/>
    <property type="molecule type" value="Genomic_DNA"/>
</dbReference>
<dbReference type="InterPro" id="IPR052954">
    <property type="entry name" value="GPCR-Ligand_Int"/>
</dbReference>
<dbReference type="GO" id="GO:0004930">
    <property type="term" value="F:G protein-coupled receptor activity"/>
    <property type="evidence" value="ECO:0007669"/>
    <property type="project" value="UniProtKB-KW"/>
</dbReference>
<dbReference type="SUPFAM" id="SSF81321">
    <property type="entry name" value="Family A G protein-coupled receptor-like"/>
    <property type="match status" value="1"/>
</dbReference>
<comment type="subcellular location">
    <subcellularLocation>
        <location evidence="1">Membrane</location>
    </subcellularLocation>
</comment>
<keyword evidence="2 5" id="KW-0812">Transmembrane</keyword>
<dbReference type="InterPro" id="IPR000276">
    <property type="entry name" value="GPCR_Rhodpsn"/>
</dbReference>
<evidence type="ECO:0000313" key="8">
    <source>
        <dbReference type="EMBL" id="CAF0974359.1"/>
    </source>
</evidence>
<dbReference type="PANTHER" id="PTHR46641">
    <property type="entry name" value="FMRFAMIDE RECEPTOR-RELATED"/>
    <property type="match status" value="1"/>
</dbReference>
<organism evidence="8 10">
    <name type="scientific">Didymodactylos carnosus</name>
    <dbReference type="NCBI Taxonomy" id="1234261"/>
    <lineage>
        <taxon>Eukaryota</taxon>
        <taxon>Metazoa</taxon>
        <taxon>Spiralia</taxon>
        <taxon>Gnathifera</taxon>
        <taxon>Rotifera</taxon>
        <taxon>Eurotatoria</taxon>
        <taxon>Bdelloidea</taxon>
        <taxon>Philodinida</taxon>
        <taxon>Philodinidae</taxon>
        <taxon>Didymodactylos</taxon>
    </lineage>
</organism>
<evidence type="ECO:0000256" key="5">
    <source>
        <dbReference type="RuleBase" id="RU000688"/>
    </source>
</evidence>
<evidence type="ECO:0000256" key="4">
    <source>
        <dbReference type="ARBA" id="ARBA00023136"/>
    </source>
</evidence>
<feature type="transmembrane region" description="Helical" evidence="6">
    <location>
        <begin position="155"/>
        <end position="176"/>
    </location>
</feature>
<dbReference type="Gene3D" id="1.20.1070.10">
    <property type="entry name" value="Rhodopsin 7-helix transmembrane proteins"/>
    <property type="match status" value="1"/>
</dbReference>
<feature type="transmembrane region" description="Helical" evidence="6">
    <location>
        <begin position="113"/>
        <end position="134"/>
    </location>
</feature>
<gene>
    <name evidence="8" type="ORF">OVA965_LOCUS13267</name>
    <name evidence="9" type="ORF">TMI583_LOCUS13269</name>
</gene>
<feature type="transmembrane region" description="Helical" evidence="6">
    <location>
        <begin position="203"/>
        <end position="225"/>
    </location>
</feature>
<evidence type="ECO:0000256" key="1">
    <source>
        <dbReference type="ARBA" id="ARBA00004370"/>
    </source>
</evidence>
<dbReference type="GO" id="GO:0016020">
    <property type="term" value="C:membrane"/>
    <property type="evidence" value="ECO:0007669"/>
    <property type="project" value="UniProtKB-SubCell"/>
</dbReference>
<keyword evidence="5" id="KW-0807">Transducer</keyword>
<evidence type="ECO:0000313" key="9">
    <source>
        <dbReference type="EMBL" id="CAF3745490.1"/>
    </source>
</evidence>
<sequence>MSVITNGTDVILLFEMSSNQTNIRFNDSTVRAEITLFISKVNFWLTIIGLCVAICGIAGNLLALIVINRRSLRDSSSSVFITYLAVFDICVLCVHVINIGMSNYIHNLILHCFITYLTDLVTFCSVWIMVIVTLERCVAVHSPFLAKRYCTVQRARYSVYILIFLTFIFFSSTWPIVYKTNYTHQKCLIRVNLQKVIRYVKPVMFYFIPDVLLLANLFVIYELFLASKMRKKTLMNPETSVHINAANFNRKQTQLTIMLVSVSVSFYLFTTPAIIDYILQINPPQNRNIKKLKSRFLRNNLTVLLLQMNSATNFIFYCLAGSKFRAVCIETMKDLYDNLLYLWYRYIMNKKNYEKKKRYDIRLRATYLSPGAIAENEAKLEDGITRKRLQASTVLENYHETSKEPDNETILSSNLLIVHK</sequence>
<reference evidence="8" key="1">
    <citation type="submission" date="2021-02" db="EMBL/GenBank/DDBJ databases">
        <authorList>
            <person name="Nowell W R."/>
        </authorList>
    </citation>
    <scope>NUCLEOTIDE SEQUENCE</scope>
</reference>
<feature type="transmembrane region" description="Helical" evidence="6">
    <location>
        <begin position="43"/>
        <end position="67"/>
    </location>
</feature>
<feature type="transmembrane region" description="Helical" evidence="6">
    <location>
        <begin position="79"/>
        <end position="101"/>
    </location>
</feature>
<evidence type="ECO:0000256" key="3">
    <source>
        <dbReference type="ARBA" id="ARBA00022989"/>
    </source>
</evidence>
<evidence type="ECO:0000256" key="6">
    <source>
        <dbReference type="SAM" id="Phobius"/>
    </source>
</evidence>
<keyword evidence="3 6" id="KW-1133">Transmembrane helix</keyword>
<dbReference type="PROSITE" id="PS00237">
    <property type="entry name" value="G_PROTEIN_RECEP_F1_1"/>
    <property type="match status" value="1"/>
</dbReference>
<dbReference type="PRINTS" id="PR00237">
    <property type="entry name" value="GPCRRHODOPSN"/>
</dbReference>
<comment type="caution">
    <text evidence="8">The sequence shown here is derived from an EMBL/GenBank/DDBJ whole genome shotgun (WGS) entry which is preliminary data.</text>
</comment>
<dbReference type="Proteomes" id="UP000682733">
    <property type="component" value="Unassembled WGS sequence"/>
</dbReference>
<proteinExistence type="inferred from homology"/>
<accession>A0A8S2DV21</accession>
<dbReference type="PROSITE" id="PS50262">
    <property type="entry name" value="G_PROTEIN_RECEP_F1_2"/>
    <property type="match status" value="1"/>
</dbReference>
<dbReference type="EMBL" id="CAJOBA010005499">
    <property type="protein sequence ID" value="CAF3745490.1"/>
    <property type="molecule type" value="Genomic_DNA"/>
</dbReference>
<feature type="transmembrane region" description="Helical" evidence="6">
    <location>
        <begin position="257"/>
        <end position="281"/>
    </location>
</feature>
<dbReference type="AlphaFoldDB" id="A0A8S2DV21"/>
<dbReference type="Proteomes" id="UP000677228">
    <property type="component" value="Unassembled WGS sequence"/>
</dbReference>
<keyword evidence="4 6" id="KW-0472">Membrane</keyword>
<dbReference type="InterPro" id="IPR017452">
    <property type="entry name" value="GPCR_Rhodpsn_7TM"/>
</dbReference>
<keyword evidence="5" id="KW-0297">G-protein coupled receptor</keyword>
<feature type="domain" description="G-protein coupled receptors family 1 profile" evidence="7">
    <location>
        <begin position="59"/>
        <end position="317"/>
    </location>
</feature>
<evidence type="ECO:0000313" key="10">
    <source>
        <dbReference type="Proteomes" id="UP000677228"/>
    </source>
</evidence>
<protein>
    <recommendedName>
        <fullName evidence="7">G-protein coupled receptors family 1 profile domain-containing protein</fullName>
    </recommendedName>
</protein>
<keyword evidence="5" id="KW-0675">Receptor</keyword>
<evidence type="ECO:0000259" key="7">
    <source>
        <dbReference type="PROSITE" id="PS50262"/>
    </source>
</evidence>
<evidence type="ECO:0000256" key="2">
    <source>
        <dbReference type="ARBA" id="ARBA00022692"/>
    </source>
</evidence>